<dbReference type="Pfam" id="PF01434">
    <property type="entry name" value="Peptidase_M41"/>
    <property type="match status" value="1"/>
</dbReference>
<dbReference type="FunCoup" id="A0A152A2N1">
    <property type="interactions" value="346"/>
</dbReference>
<dbReference type="InterPro" id="IPR027417">
    <property type="entry name" value="P-loop_NTPase"/>
</dbReference>
<dbReference type="AlphaFoldDB" id="A0A152A2N1"/>
<evidence type="ECO:0000256" key="12">
    <source>
        <dbReference type="RuleBase" id="RU003651"/>
    </source>
</evidence>
<comment type="similarity">
    <text evidence="3">In the N-terminal section; belongs to the AAA ATPase family.</text>
</comment>
<dbReference type="Pfam" id="PF00004">
    <property type="entry name" value="AAA"/>
    <property type="match status" value="1"/>
</dbReference>
<dbReference type="EMBL" id="LODT01000015">
    <property type="protein sequence ID" value="KYR00365.1"/>
    <property type="molecule type" value="Genomic_DNA"/>
</dbReference>
<dbReference type="Gene3D" id="1.20.58.760">
    <property type="entry name" value="Peptidase M41"/>
    <property type="match status" value="1"/>
</dbReference>
<sequence>MLNSMIKNGQKLTLFKKYPIHGHNGILSKSILSPISTINRLNSRSIFTNNRQYNSSRDILLNTDSDPKDVHEQQRIFQELAKMGDYETIIERYESMAYITNSECAKLYLKALVYTNKIDKATLSPITNSDTTTTIAATSTSGNGSSSNIPMISDIMIKFQNFETMKSQIINQPIVPIFKLPYGSGGTMKLSWFDRLSPLLMIPILGAILWFILQSESSDSKPKLTSVQEYDSRTDEAGKKVGNVTTFDDVKGIDEVKDELKEIVDYLVNPDLYDKIGAKLPKGVLLSGEPGTGKTLLARAIAGEAGVSFLYTTGSNFDHKYVGVGAKAVRDLFERAKEKQPCIIFIDEIDGVGKSRSSNMNNHNETLLQLLTEMDGFQQNPNIMIIGATNAPQSLDPALKRPGRFDRMISVPIPDVRGRTEIVELYLNKIQYDRDQVTPEIIARATPGFTGADLSNLINTAAIKAVKSGQTTVSMKQIEDAREDILMGRSRNNSAILTEETKRNTAYHEAGHAIVAALSESADPIYKATIIQRGDALGMVSQLPQIDHLQYTKNKC</sequence>
<dbReference type="InterPro" id="IPR037219">
    <property type="entry name" value="Peptidase_M41-like"/>
</dbReference>
<evidence type="ECO:0000256" key="1">
    <source>
        <dbReference type="ARBA" id="ARBA00004141"/>
    </source>
</evidence>
<proteinExistence type="inferred from homology"/>
<keyword evidence="7" id="KW-0378">Hydrolase</keyword>
<dbReference type="Gene3D" id="3.40.50.300">
    <property type="entry name" value="P-loop containing nucleotide triphosphate hydrolases"/>
    <property type="match status" value="1"/>
</dbReference>
<keyword evidence="14" id="KW-0482">Metalloprotease</keyword>
<evidence type="ECO:0000256" key="11">
    <source>
        <dbReference type="ARBA" id="ARBA00023136"/>
    </source>
</evidence>
<evidence type="ECO:0000256" key="4">
    <source>
        <dbReference type="ARBA" id="ARBA00022670"/>
    </source>
</evidence>
<comment type="subcellular location">
    <subcellularLocation>
        <location evidence="1">Membrane</location>
        <topology evidence="1">Multi-pass membrane protein</topology>
    </subcellularLocation>
</comment>
<dbReference type="GO" id="GO:0005743">
    <property type="term" value="C:mitochondrial inner membrane"/>
    <property type="evidence" value="ECO:0007669"/>
    <property type="project" value="TreeGrafter"/>
</dbReference>
<dbReference type="FunFam" id="1.10.8.60:FF:000001">
    <property type="entry name" value="ATP-dependent zinc metalloprotease FtsH"/>
    <property type="match status" value="1"/>
</dbReference>
<dbReference type="PANTHER" id="PTHR23076:SF78">
    <property type="entry name" value="ATP-DEPENDENT METALLOPROTEASE"/>
    <property type="match status" value="1"/>
</dbReference>
<dbReference type="FunFam" id="3.40.50.300:FF:000277">
    <property type="entry name" value="ATP-dependent zinc metalloprotease FtsH"/>
    <property type="match status" value="1"/>
</dbReference>
<keyword evidence="15" id="KW-1185">Reference proteome</keyword>
<comment type="similarity">
    <text evidence="2">In the C-terminal section; belongs to the peptidase M41 family.</text>
</comment>
<evidence type="ECO:0000256" key="9">
    <source>
        <dbReference type="ARBA" id="ARBA00022946"/>
    </source>
</evidence>
<keyword evidence="5" id="KW-0812">Transmembrane</keyword>
<evidence type="ECO:0000256" key="8">
    <source>
        <dbReference type="ARBA" id="ARBA00022840"/>
    </source>
</evidence>
<evidence type="ECO:0000256" key="10">
    <source>
        <dbReference type="ARBA" id="ARBA00022989"/>
    </source>
</evidence>
<dbReference type="STRING" id="361077.A0A152A2N1"/>
<comment type="caution">
    <text evidence="14">The sequence shown here is derived from an EMBL/GenBank/DDBJ whole genome shotgun (WGS) entry which is preliminary data.</text>
</comment>
<accession>A0A152A2N1</accession>
<dbReference type="PANTHER" id="PTHR23076">
    <property type="entry name" value="METALLOPROTEASE M41 FTSH"/>
    <property type="match status" value="1"/>
</dbReference>
<evidence type="ECO:0000256" key="2">
    <source>
        <dbReference type="ARBA" id="ARBA00010044"/>
    </source>
</evidence>
<dbReference type="InterPro" id="IPR003959">
    <property type="entry name" value="ATPase_AAA_core"/>
</dbReference>
<dbReference type="CDD" id="cd19501">
    <property type="entry name" value="RecA-like_FtsH"/>
    <property type="match status" value="1"/>
</dbReference>
<dbReference type="InterPro" id="IPR003960">
    <property type="entry name" value="ATPase_AAA_CS"/>
</dbReference>
<dbReference type="SMART" id="SM00382">
    <property type="entry name" value="AAA"/>
    <property type="match status" value="1"/>
</dbReference>
<dbReference type="Proteomes" id="UP000076078">
    <property type="component" value="Unassembled WGS sequence"/>
</dbReference>
<dbReference type="PROSITE" id="PS00674">
    <property type="entry name" value="AAA"/>
    <property type="match status" value="1"/>
</dbReference>
<evidence type="ECO:0000256" key="5">
    <source>
        <dbReference type="ARBA" id="ARBA00022692"/>
    </source>
</evidence>
<keyword evidence="8 12" id="KW-0067">ATP-binding</keyword>
<evidence type="ECO:0000313" key="15">
    <source>
        <dbReference type="Proteomes" id="UP000076078"/>
    </source>
</evidence>
<evidence type="ECO:0000256" key="7">
    <source>
        <dbReference type="ARBA" id="ARBA00022801"/>
    </source>
</evidence>
<dbReference type="GO" id="GO:0016887">
    <property type="term" value="F:ATP hydrolysis activity"/>
    <property type="evidence" value="ECO:0007669"/>
    <property type="project" value="InterPro"/>
</dbReference>
<dbReference type="Pfam" id="PF17862">
    <property type="entry name" value="AAA_lid_3"/>
    <property type="match status" value="1"/>
</dbReference>
<dbReference type="InParanoid" id="A0A152A2N1"/>
<evidence type="ECO:0000259" key="13">
    <source>
        <dbReference type="SMART" id="SM00382"/>
    </source>
</evidence>
<dbReference type="SUPFAM" id="SSF52540">
    <property type="entry name" value="P-loop containing nucleoside triphosphate hydrolases"/>
    <property type="match status" value="1"/>
</dbReference>
<dbReference type="InterPro" id="IPR041569">
    <property type="entry name" value="AAA_lid_3"/>
</dbReference>
<dbReference type="GO" id="GO:0005524">
    <property type="term" value="F:ATP binding"/>
    <property type="evidence" value="ECO:0007669"/>
    <property type="project" value="UniProtKB-KW"/>
</dbReference>
<dbReference type="InterPro" id="IPR000642">
    <property type="entry name" value="Peptidase_M41"/>
</dbReference>
<keyword evidence="4 14" id="KW-0645">Protease</keyword>
<feature type="domain" description="AAA+ ATPase" evidence="13">
    <location>
        <begin position="280"/>
        <end position="415"/>
    </location>
</feature>
<dbReference type="Gene3D" id="1.10.8.60">
    <property type="match status" value="1"/>
</dbReference>
<keyword evidence="11" id="KW-0472">Membrane</keyword>
<evidence type="ECO:0000256" key="3">
    <source>
        <dbReference type="ARBA" id="ARBA00010550"/>
    </source>
</evidence>
<dbReference type="OrthoDB" id="1413014at2759"/>
<dbReference type="GO" id="GO:0004222">
    <property type="term" value="F:metalloendopeptidase activity"/>
    <property type="evidence" value="ECO:0007669"/>
    <property type="project" value="InterPro"/>
</dbReference>
<comment type="similarity">
    <text evidence="12">Belongs to the AAA ATPase family.</text>
</comment>
<dbReference type="GO" id="GO:0007005">
    <property type="term" value="P:mitochondrion organization"/>
    <property type="evidence" value="ECO:0007669"/>
    <property type="project" value="TreeGrafter"/>
</dbReference>
<organism evidence="14 15">
    <name type="scientific">Tieghemostelium lacteum</name>
    <name type="common">Slime mold</name>
    <name type="synonym">Dictyostelium lacteum</name>
    <dbReference type="NCBI Taxonomy" id="361077"/>
    <lineage>
        <taxon>Eukaryota</taxon>
        <taxon>Amoebozoa</taxon>
        <taxon>Evosea</taxon>
        <taxon>Eumycetozoa</taxon>
        <taxon>Dictyostelia</taxon>
        <taxon>Dictyosteliales</taxon>
        <taxon>Raperosteliaceae</taxon>
        <taxon>Tieghemostelium</taxon>
    </lineage>
</organism>
<keyword evidence="9" id="KW-0809">Transit peptide</keyword>
<dbReference type="InterPro" id="IPR003593">
    <property type="entry name" value="AAA+_ATPase"/>
</dbReference>
<dbReference type="SUPFAM" id="SSF140990">
    <property type="entry name" value="FtsH protease domain-like"/>
    <property type="match status" value="1"/>
</dbReference>
<protein>
    <submittedName>
        <fullName evidence="14">ATP-dependent metalloprotease</fullName>
    </submittedName>
</protein>
<keyword evidence="10" id="KW-1133">Transmembrane helix</keyword>
<reference evidence="14 15" key="1">
    <citation type="submission" date="2015-12" db="EMBL/GenBank/DDBJ databases">
        <title>Dictyostelia acquired genes for synthesis and detection of signals that induce cell-type specialization by lateral gene transfer from prokaryotes.</title>
        <authorList>
            <person name="Gloeckner G."/>
            <person name="Schaap P."/>
        </authorList>
    </citation>
    <scope>NUCLEOTIDE SEQUENCE [LARGE SCALE GENOMIC DNA]</scope>
    <source>
        <strain evidence="14 15">TK</strain>
    </source>
</reference>
<keyword evidence="6 12" id="KW-0547">Nucleotide-binding</keyword>
<evidence type="ECO:0000256" key="6">
    <source>
        <dbReference type="ARBA" id="ARBA00022741"/>
    </source>
</evidence>
<dbReference type="GO" id="GO:0004176">
    <property type="term" value="F:ATP-dependent peptidase activity"/>
    <property type="evidence" value="ECO:0007669"/>
    <property type="project" value="InterPro"/>
</dbReference>
<evidence type="ECO:0000313" key="14">
    <source>
        <dbReference type="EMBL" id="KYR00365.1"/>
    </source>
</evidence>
<gene>
    <name evidence="14" type="ORF">DLAC_03111</name>
</gene>
<dbReference type="GO" id="GO:0006515">
    <property type="term" value="P:protein quality control for misfolded or incompletely synthesized proteins"/>
    <property type="evidence" value="ECO:0007669"/>
    <property type="project" value="TreeGrafter"/>
</dbReference>
<name>A0A152A2N1_TIELA</name>